<dbReference type="GO" id="GO:0005886">
    <property type="term" value="C:plasma membrane"/>
    <property type="evidence" value="ECO:0007669"/>
    <property type="project" value="UniProtKB-SubCell"/>
</dbReference>
<evidence type="ECO:0000256" key="1">
    <source>
        <dbReference type="ARBA" id="ARBA00004651"/>
    </source>
</evidence>
<evidence type="ECO:0000256" key="3">
    <source>
        <dbReference type="ARBA" id="ARBA00022692"/>
    </source>
</evidence>
<comment type="subcellular location">
    <subcellularLocation>
        <location evidence="1">Cell membrane</location>
        <topology evidence="1">Multi-pass membrane protein</topology>
    </subcellularLocation>
</comment>
<dbReference type="EMBL" id="JAODUO010000008">
    <property type="protein sequence ID" value="KAK2193686.1"/>
    <property type="molecule type" value="Genomic_DNA"/>
</dbReference>
<dbReference type="GO" id="GO:0004930">
    <property type="term" value="F:G protein-coupled receptor activity"/>
    <property type="evidence" value="ECO:0007669"/>
    <property type="project" value="UniProtKB-KW"/>
</dbReference>
<reference evidence="10" key="1">
    <citation type="journal article" date="2023" name="Mol. Biol. Evol.">
        <title>Third-Generation Sequencing Reveals the Adaptive Role of the Epigenome in Three Deep-Sea Polychaetes.</title>
        <authorList>
            <person name="Perez M."/>
            <person name="Aroh O."/>
            <person name="Sun Y."/>
            <person name="Lan Y."/>
            <person name="Juniper S.K."/>
            <person name="Young C.R."/>
            <person name="Angers B."/>
            <person name="Qian P.Y."/>
        </authorList>
    </citation>
    <scope>NUCLEOTIDE SEQUENCE</scope>
    <source>
        <strain evidence="10">R07B-5</strain>
    </source>
</reference>
<keyword evidence="7" id="KW-0807">Transducer</keyword>
<evidence type="ECO:0000256" key="6">
    <source>
        <dbReference type="ARBA" id="ARBA00023170"/>
    </source>
</evidence>
<gene>
    <name evidence="10" type="ORF">NP493_8g05016</name>
</gene>
<sequence length="387" mass="42301">MFAVPAEDANVTAVGGRSIWVATEAASLVLLWLLTVLGNLLVCLVIYRSRRLQSTTNYFVVSLAVSDLGVALAIMPWLLGSVLAGRWVFGYGLCKLVRFAQVVLPASTMYVLASICVDRFYTIIYPLSFKVTRSRAKQMSATSWMAAAILATPCLYFYDVVTSGDNGDVVVCRAYVPNTWPGVVYVLLVANSVVTIPVVVMTVGYTKVVKYVWTMGTGGRTLQRTTNSVPRPKVKMIKMIMATSVVNVALIAAAYVVQLWHCSLGDARVAAPGDPERTAFVAAAWLYFASAASKPAIYLGYNSNFRRGCREVFCMSTMKCYRSNLYTITTTSKLGKRNHVGMSAADQASQAGRDYRSADLQSRTFDRASRVDVCAWPLPNQQPSTAL</sequence>
<dbReference type="PROSITE" id="PS50262">
    <property type="entry name" value="G_PROTEIN_RECEP_F1_2"/>
    <property type="match status" value="1"/>
</dbReference>
<evidence type="ECO:0000256" key="4">
    <source>
        <dbReference type="ARBA" id="ARBA00022989"/>
    </source>
</evidence>
<keyword evidence="5 8" id="KW-0472">Membrane</keyword>
<feature type="domain" description="G-protein coupled receptors family 1 profile" evidence="9">
    <location>
        <begin position="38"/>
        <end position="298"/>
    </location>
</feature>
<dbReference type="PANTHER" id="PTHR24241:SF182">
    <property type="entry name" value="G PROTEIN-COUPLED RECEPTOR 19"/>
    <property type="match status" value="1"/>
</dbReference>
<dbReference type="Pfam" id="PF00001">
    <property type="entry name" value="7tm_1"/>
    <property type="match status" value="1"/>
</dbReference>
<evidence type="ECO:0000313" key="11">
    <source>
        <dbReference type="Proteomes" id="UP001209878"/>
    </source>
</evidence>
<organism evidence="10 11">
    <name type="scientific">Ridgeia piscesae</name>
    <name type="common">Tubeworm</name>
    <dbReference type="NCBI Taxonomy" id="27915"/>
    <lineage>
        <taxon>Eukaryota</taxon>
        <taxon>Metazoa</taxon>
        <taxon>Spiralia</taxon>
        <taxon>Lophotrochozoa</taxon>
        <taxon>Annelida</taxon>
        <taxon>Polychaeta</taxon>
        <taxon>Sedentaria</taxon>
        <taxon>Canalipalpata</taxon>
        <taxon>Sabellida</taxon>
        <taxon>Siboglinidae</taxon>
        <taxon>Ridgeia</taxon>
    </lineage>
</organism>
<keyword evidence="3 7" id="KW-0812">Transmembrane</keyword>
<comment type="caution">
    <text evidence="10">The sequence shown here is derived from an EMBL/GenBank/DDBJ whole genome shotgun (WGS) entry which is preliminary data.</text>
</comment>
<keyword evidence="11" id="KW-1185">Reference proteome</keyword>
<accession>A0AAD9PFL9</accession>
<dbReference type="Gene3D" id="1.20.1070.10">
    <property type="entry name" value="Rhodopsin 7-helix transmembrane proteins"/>
    <property type="match status" value="1"/>
</dbReference>
<feature type="transmembrane region" description="Helical" evidence="8">
    <location>
        <begin position="99"/>
        <end position="121"/>
    </location>
</feature>
<name>A0AAD9PFL9_RIDPI</name>
<feature type="transmembrane region" description="Helical" evidence="8">
    <location>
        <begin position="183"/>
        <end position="205"/>
    </location>
</feature>
<feature type="transmembrane region" description="Helical" evidence="8">
    <location>
        <begin position="141"/>
        <end position="158"/>
    </location>
</feature>
<evidence type="ECO:0000256" key="7">
    <source>
        <dbReference type="RuleBase" id="RU000688"/>
    </source>
</evidence>
<evidence type="ECO:0000313" key="10">
    <source>
        <dbReference type="EMBL" id="KAK2193686.1"/>
    </source>
</evidence>
<keyword evidence="7" id="KW-0297">G-protein coupled receptor</keyword>
<dbReference type="AlphaFoldDB" id="A0AAD9PFL9"/>
<dbReference type="GO" id="GO:0042277">
    <property type="term" value="F:peptide binding"/>
    <property type="evidence" value="ECO:0007669"/>
    <property type="project" value="TreeGrafter"/>
</dbReference>
<dbReference type="SUPFAM" id="SSF81321">
    <property type="entry name" value="Family A G protein-coupled receptor-like"/>
    <property type="match status" value="1"/>
</dbReference>
<dbReference type="InterPro" id="IPR000276">
    <property type="entry name" value="GPCR_Rhodpsn"/>
</dbReference>
<feature type="transmembrane region" description="Helical" evidence="8">
    <location>
        <begin position="240"/>
        <end position="260"/>
    </location>
</feature>
<dbReference type="PROSITE" id="PS00237">
    <property type="entry name" value="G_PROTEIN_RECEP_F1_1"/>
    <property type="match status" value="1"/>
</dbReference>
<dbReference type="PRINTS" id="PR00237">
    <property type="entry name" value="GPCRRHODOPSN"/>
</dbReference>
<keyword evidence="2" id="KW-1003">Cell membrane</keyword>
<feature type="transmembrane region" description="Helical" evidence="8">
    <location>
        <begin position="59"/>
        <end position="79"/>
    </location>
</feature>
<protein>
    <recommendedName>
        <fullName evidence="9">G-protein coupled receptors family 1 profile domain-containing protein</fullName>
    </recommendedName>
</protein>
<evidence type="ECO:0000259" key="9">
    <source>
        <dbReference type="PROSITE" id="PS50262"/>
    </source>
</evidence>
<dbReference type="GO" id="GO:0032870">
    <property type="term" value="P:cellular response to hormone stimulus"/>
    <property type="evidence" value="ECO:0007669"/>
    <property type="project" value="TreeGrafter"/>
</dbReference>
<dbReference type="InterPro" id="IPR017452">
    <property type="entry name" value="GPCR_Rhodpsn_7TM"/>
</dbReference>
<comment type="similarity">
    <text evidence="7">Belongs to the G-protein coupled receptor 1 family.</text>
</comment>
<keyword evidence="6 7" id="KW-0675">Receptor</keyword>
<proteinExistence type="inferred from homology"/>
<evidence type="ECO:0000256" key="8">
    <source>
        <dbReference type="SAM" id="Phobius"/>
    </source>
</evidence>
<keyword evidence="4 8" id="KW-1133">Transmembrane helix</keyword>
<dbReference type="PANTHER" id="PTHR24241">
    <property type="entry name" value="NEUROPEPTIDE RECEPTOR-RELATED G-PROTEIN COUPLED RECEPTOR"/>
    <property type="match status" value="1"/>
</dbReference>
<feature type="transmembrane region" description="Helical" evidence="8">
    <location>
        <begin position="280"/>
        <end position="301"/>
    </location>
</feature>
<dbReference type="Proteomes" id="UP001209878">
    <property type="component" value="Unassembled WGS sequence"/>
</dbReference>
<evidence type="ECO:0000256" key="2">
    <source>
        <dbReference type="ARBA" id="ARBA00022475"/>
    </source>
</evidence>
<feature type="transmembrane region" description="Helical" evidence="8">
    <location>
        <begin position="25"/>
        <end position="47"/>
    </location>
</feature>
<evidence type="ECO:0000256" key="5">
    <source>
        <dbReference type="ARBA" id="ARBA00023136"/>
    </source>
</evidence>